<organism evidence="1 2">
    <name type="scientific">Rapidithrix thailandica</name>
    <dbReference type="NCBI Taxonomy" id="413964"/>
    <lineage>
        <taxon>Bacteria</taxon>
        <taxon>Pseudomonadati</taxon>
        <taxon>Bacteroidota</taxon>
        <taxon>Cytophagia</taxon>
        <taxon>Cytophagales</taxon>
        <taxon>Flammeovirgaceae</taxon>
        <taxon>Rapidithrix</taxon>
    </lineage>
</organism>
<protein>
    <submittedName>
        <fullName evidence="1">DUF4202 domain-containing protein</fullName>
    </submittedName>
</protein>
<dbReference type="AlphaFoldDB" id="A0AAW9S9F9"/>
<dbReference type="PANTHER" id="PTHR41729">
    <property type="entry name" value="GLUTAMYL-TRNA SYNTHETASE"/>
    <property type="match status" value="1"/>
</dbReference>
<name>A0AAW9S9F9_9BACT</name>
<comment type="caution">
    <text evidence="1">The sequence shown here is derived from an EMBL/GenBank/DDBJ whole genome shotgun (WGS) entry which is preliminary data.</text>
</comment>
<sequence>MSTLFTQAIQAFDEYNANDPNHEIVGEGTVAKELLYAQRMTQKLMTFAPEASEALQLAVRCQHIGRWEIARKDFPMDRVGYLQWRNKEKQHHAEVVEEILSHLEYPRTTIDRVKFLVQKKQMKHDEESQTLEDVVCLVFMEYYFEDFAKEHDEEKVLSILQKTWKKMSEKGREAALQLSLSEYALALVNKALS</sequence>
<dbReference type="Pfam" id="PF13875">
    <property type="entry name" value="DUF4202"/>
    <property type="match status" value="1"/>
</dbReference>
<evidence type="ECO:0000313" key="1">
    <source>
        <dbReference type="EMBL" id="MEN7547341.1"/>
    </source>
</evidence>
<dbReference type="EMBL" id="JBDKWZ010000002">
    <property type="protein sequence ID" value="MEN7547341.1"/>
    <property type="molecule type" value="Genomic_DNA"/>
</dbReference>
<proteinExistence type="predicted"/>
<gene>
    <name evidence="1" type="ORF">AAG747_05445</name>
</gene>
<dbReference type="Proteomes" id="UP001403385">
    <property type="component" value="Unassembled WGS sequence"/>
</dbReference>
<dbReference type="InterPro" id="IPR025255">
    <property type="entry name" value="DUF4202"/>
</dbReference>
<accession>A0AAW9S9F9</accession>
<dbReference type="PANTHER" id="PTHR41729:SF1">
    <property type="entry name" value="GLUTAMYL-TRNA SYNTHETASE"/>
    <property type="match status" value="1"/>
</dbReference>
<dbReference type="RefSeq" id="WP_346820125.1">
    <property type="nucleotide sequence ID" value="NZ_JBDKWZ010000002.1"/>
</dbReference>
<keyword evidence="2" id="KW-1185">Reference proteome</keyword>
<reference evidence="1 2" key="1">
    <citation type="submission" date="2024-04" db="EMBL/GenBank/DDBJ databases">
        <title>Novel genus in family Flammeovirgaceae.</title>
        <authorList>
            <person name="Nguyen T.H."/>
            <person name="Vuong T.Q."/>
            <person name="Le H."/>
            <person name="Kim S.-G."/>
        </authorList>
    </citation>
    <scope>NUCLEOTIDE SEQUENCE [LARGE SCALE GENOMIC DNA]</scope>
    <source>
        <strain evidence="1 2">JCM 23209</strain>
    </source>
</reference>
<evidence type="ECO:0000313" key="2">
    <source>
        <dbReference type="Proteomes" id="UP001403385"/>
    </source>
</evidence>